<comment type="caution">
    <text evidence="2">The sequence shown here is derived from an EMBL/GenBank/DDBJ whole genome shotgun (WGS) entry which is preliminary data.</text>
</comment>
<dbReference type="InterPro" id="IPR025202">
    <property type="entry name" value="PLD-like_dom"/>
</dbReference>
<accession>A0A917GUY8</accession>
<reference evidence="2" key="2">
    <citation type="submission" date="2020-09" db="EMBL/GenBank/DDBJ databases">
        <authorList>
            <person name="Sun Q."/>
            <person name="Zhou Y."/>
        </authorList>
    </citation>
    <scope>NUCLEOTIDE SEQUENCE</scope>
    <source>
        <strain evidence="2">CGMCC 1.12187</strain>
    </source>
</reference>
<protein>
    <recommendedName>
        <fullName evidence="1">PLD phosphodiesterase domain-containing protein</fullName>
    </recommendedName>
</protein>
<feature type="domain" description="PLD phosphodiesterase" evidence="1">
    <location>
        <begin position="188"/>
        <end position="215"/>
    </location>
</feature>
<dbReference type="NCBIfam" id="NF038319">
    <property type="entry name" value="DISARM_DrmC_I"/>
    <property type="match status" value="1"/>
</dbReference>
<name>A0A917GUY8_9MICC</name>
<evidence type="ECO:0000313" key="2">
    <source>
        <dbReference type="EMBL" id="GGG58134.1"/>
    </source>
</evidence>
<dbReference type="RefSeq" id="WP_229741758.1">
    <property type="nucleotide sequence ID" value="NZ_BMEQ01000010.1"/>
</dbReference>
<dbReference type="EMBL" id="BMEQ01000010">
    <property type="protein sequence ID" value="GGG58134.1"/>
    <property type="molecule type" value="Genomic_DNA"/>
</dbReference>
<dbReference type="InterPro" id="IPR001736">
    <property type="entry name" value="PLipase_D/transphosphatidylase"/>
</dbReference>
<dbReference type="GO" id="GO:0006793">
    <property type="term" value="P:phosphorus metabolic process"/>
    <property type="evidence" value="ECO:0007669"/>
    <property type="project" value="UniProtKB-ARBA"/>
</dbReference>
<sequence>MGSSEISTAENAPAFDLGRFLTGTEAKEVADRLASGATITMALNAVAPGRREVARDLLRRSGLGSVDRERTVVVLRALHGARSTATAVEPRWTMPGHLAQSGALTGSVARLVENARTSIMCSTFNFQRSSVLWKALGDASKRPELTVRVYLDTGAADTEPHEWSPTTQEVADHLRPATVLRTRTFDGTLVRNHAKFLIIDHRFLLVTSANFSKSAEWNNVELGVHVDNANLAEAIENEMRNAETSLYEVVGPTSVGP</sequence>
<dbReference type="Proteomes" id="UP000638848">
    <property type="component" value="Unassembled WGS sequence"/>
</dbReference>
<dbReference type="AlphaFoldDB" id="A0A917GUY8"/>
<dbReference type="SUPFAM" id="SSF56024">
    <property type="entry name" value="Phospholipase D/nuclease"/>
    <property type="match status" value="1"/>
</dbReference>
<evidence type="ECO:0000313" key="3">
    <source>
        <dbReference type="Proteomes" id="UP000638848"/>
    </source>
</evidence>
<dbReference type="GO" id="GO:0003824">
    <property type="term" value="F:catalytic activity"/>
    <property type="evidence" value="ECO:0007669"/>
    <property type="project" value="InterPro"/>
</dbReference>
<reference evidence="2" key="1">
    <citation type="journal article" date="2014" name="Int. J. Syst. Evol. Microbiol.">
        <title>Complete genome sequence of Corynebacterium casei LMG S-19264T (=DSM 44701T), isolated from a smear-ripened cheese.</title>
        <authorList>
            <consortium name="US DOE Joint Genome Institute (JGI-PGF)"/>
            <person name="Walter F."/>
            <person name="Albersmeier A."/>
            <person name="Kalinowski J."/>
            <person name="Ruckert C."/>
        </authorList>
    </citation>
    <scope>NUCLEOTIDE SEQUENCE</scope>
    <source>
        <strain evidence="2">CGMCC 1.12187</strain>
    </source>
</reference>
<gene>
    <name evidence="2" type="ORF">GCM10011374_21170</name>
</gene>
<dbReference type="InterPro" id="IPR047955">
    <property type="entry name" value="DrmC-like"/>
</dbReference>
<proteinExistence type="predicted"/>
<keyword evidence="3" id="KW-1185">Reference proteome</keyword>
<organism evidence="2 3">
    <name type="scientific">Kocuria dechangensis</name>
    <dbReference type="NCBI Taxonomy" id="1176249"/>
    <lineage>
        <taxon>Bacteria</taxon>
        <taxon>Bacillati</taxon>
        <taxon>Actinomycetota</taxon>
        <taxon>Actinomycetes</taxon>
        <taxon>Micrococcales</taxon>
        <taxon>Micrococcaceae</taxon>
        <taxon>Kocuria</taxon>
    </lineage>
</organism>
<dbReference type="PROSITE" id="PS50035">
    <property type="entry name" value="PLD"/>
    <property type="match status" value="1"/>
</dbReference>
<dbReference type="Pfam" id="PF13091">
    <property type="entry name" value="PLDc_2"/>
    <property type="match status" value="1"/>
</dbReference>
<dbReference type="SMART" id="SM00155">
    <property type="entry name" value="PLDc"/>
    <property type="match status" value="1"/>
</dbReference>
<evidence type="ECO:0000259" key="1">
    <source>
        <dbReference type="PROSITE" id="PS50035"/>
    </source>
</evidence>
<dbReference type="Gene3D" id="3.30.870.10">
    <property type="entry name" value="Endonuclease Chain A"/>
    <property type="match status" value="1"/>
</dbReference>